<comment type="caution">
    <text evidence="1">The sequence shown here is derived from an EMBL/GenBank/DDBJ whole genome shotgun (WGS) entry which is preliminary data.</text>
</comment>
<dbReference type="EMBL" id="VLLB01000007">
    <property type="protein sequence ID" value="TWI62939.1"/>
    <property type="molecule type" value="Genomic_DNA"/>
</dbReference>
<sequence length="130" mass="14105">MLTSAGQGNHMLFLKSTTVTKAPGIYEVDIAAKPPGKTFGVYLATDPDNPPSDVLAALEAAGFQQTHSSGYTHKDRGKVLDLHFQKDGTDLFKGWKVEENEANMAFINKLFSDQGITITPRVMSLAEAYA</sequence>
<keyword evidence="2" id="KW-1185">Reference proteome</keyword>
<proteinExistence type="predicted"/>
<dbReference type="AlphaFoldDB" id="A0A562R1J2"/>
<dbReference type="Proteomes" id="UP000318431">
    <property type="component" value="Unassembled WGS sequence"/>
</dbReference>
<protein>
    <submittedName>
        <fullName evidence="1">Uncharacterized protein</fullName>
    </submittedName>
</protein>
<reference evidence="1 2" key="1">
    <citation type="journal article" date="2015" name="Stand. Genomic Sci.">
        <title>Genomic Encyclopedia of Bacterial and Archaeal Type Strains, Phase III: the genomes of soil and plant-associated and newly described type strains.</title>
        <authorList>
            <person name="Whitman W.B."/>
            <person name="Woyke T."/>
            <person name="Klenk H.P."/>
            <person name="Zhou Y."/>
            <person name="Lilburn T.G."/>
            <person name="Beck B.J."/>
            <person name="De Vos P."/>
            <person name="Vandamme P."/>
            <person name="Eisen J.A."/>
            <person name="Garrity G."/>
            <person name="Hugenholtz P."/>
            <person name="Kyrpides N.C."/>
        </authorList>
    </citation>
    <scope>NUCLEOTIDE SEQUENCE [LARGE SCALE GENOMIC DNA]</scope>
    <source>
        <strain evidence="1 2">CGMCC 1.10822</strain>
    </source>
</reference>
<evidence type="ECO:0000313" key="2">
    <source>
        <dbReference type="Proteomes" id="UP000318431"/>
    </source>
</evidence>
<name>A0A562R1J2_9BURK</name>
<evidence type="ECO:0000313" key="1">
    <source>
        <dbReference type="EMBL" id="TWI62939.1"/>
    </source>
</evidence>
<gene>
    <name evidence="1" type="ORF">IP91_03778</name>
</gene>
<organism evidence="1 2">
    <name type="scientific">Pseudoduganella lurida</name>
    <dbReference type="NCBI Taxonomy" id="1036180"/>
    <lineage>
        <taxon>Bacteria</taxon>
        <taxon>Pseudomonadati</taxon>
        <taxon>Pseudomonadota</taxon>
        <taxon>Betaproteobacteria</taxon>
        <taxon>Burkholderiales</taxon>
        <taxon>Oxalobacteraceae</taxon>
        <taxon>Telluria group</taxon>
        <taxon>Pseudoduganella</taxon>
    </lineage>
</organism>
<accession>A0A562R1J2</accession>